<sequence length="192" mass="20854">MNLKLNQAFAPVLLTLGLFSAAAMAQSSAPAPAAAPAEQGATPNKAAPAHAQSKAARHAKKHEDRVEERITRLHTQLKITSEQAKQWETFAQTMRDNAQRIDQAIQDRAKGLASMNADDSMKSYAKLAQVHADDMQKLSDSFSGLYAVLSDTQKKTADELFRDQHGKKPAKHHSHHKPRHEAAPAPAAPAAK</sequence>
<feature type="chain" id="PRO_5045456137" evidence="2">
    <location>
        <begin position="26"/>
        <end position="192"/>
    </location>
</feature>
<evidence type="ECO:0000313" key="3">
    <source>
        <dbReference type="EMBL" id="MFC4202957.1"/>
    </source>
</evidence>
<dbReference type="InterPro" id="IPR012899">
    <property type="entry name" value="LTXXQ"/>
</dbReference>
<dbReference type="Pfam" id="PF07813">
    <property type="entry name" value="LTXXQ"/>
    <property type="match status" value="1"/>
</dbReference>
<feature type="region of interest" description="Disordered" evidence="1">
    <location>
        <begin position="157"/>
        <end position="192"/>
    </location>
</feature>
<dbReference type="Proteomes" id="UP001595848">
    <property type="component" value="Unassembled WGS sequence"/>
</dbReference>
<name>A0ABV8P4V5_9BURK</name>
<feature type="compositionally biased region" description="Basic residues" evidence="1">
    <location>
        <begin position="167"/>
        <end position="179"/>
    </location>
</feature>
<keyword evidence="4" id="KW-1185">Reference proteome</keyword>
<gene>
    <name evidence="3" type="ORF">ACFOY1_18560</name>
</gene>
<comment type="caution">
    <text evidence="3">The sequence shown here is derived from an EMBL/GenBank/DDBJ whole genome shotgun (WGS) entry which is preliminary data.</text>
</comment>
<evidence type="ECO:0000256" key="2">
    <source>
        <dbReference type="SAM" id="SignalP"/>
    </source>
</evidence>
<feature type="region of interest" description="Disordered" evidence="1">
    <location>
        <begin position="33"/>
        <end position="65"/>
    </location>
</feature>
<reference evidence="4" key="1">
    <citation type="journal article" date="2019" name="Int. J. Syst. Evol. Microbiol.">
        <title>The Global Catalogue of Microorganisms (GCM) 10K type strain sequencing project: providing services to taxonomists for standard genome sequencing and annotation.</title>
        <authorList>
            <consortium name="The Broad Institute Genomics Platform"/>
            <consortium name="The Broad Institute Genome Sequencing Center for Infectious Disease"/>
            <person name="Wu L."/>
            <person name="Ma J."/>
        </authorList>
    </citation>
    <scope>NUCLEOTIDE SEQUENCE [LARGE SCALE GENOMIC DNA]</scope>
    <source>
        <strain evidence="4">LMG 24813</strain>
    </source>
</reference>
<feature type="signal peptide" evidence="2">
    <location>
        <begin position="1"/>
        <end position="25"/>
    </location>
</feature>
<accession>A0ABV8P4V5</accession>
<protein>
    <submittedName>
        <fullName evidence="3">Spy/CpxP family protein refolding chaperone</fullName>
    </submittedName>
</protein>
<feature type="compositionally biased region" description="Basic and acidic residues" evidence="1">
    <location>
        <begin position="157"/>
        <end position="166"/>
    </location>
</feature>
<keyword evidence="2" id="KW-0732">Signal</keyword>
<dbReference type="EMBL" id="JBHSBV010000007">
    <property type="protein sequence ID" value="MFC4202957.1"/>
    <property type="molecule type" value="Genomic_DNA"/>
</dbReference>
<evidence type="ECO:0000256" key="1">
    <source>
        <dbReference type="SAM" id="MobiDB-lite"/>
    </source>
</evidence>
<proteinExistence type="predicted"/>
<organism evidence="3 4">
    <name type="scientific">Candidimonas humi</name>
    <dbReference type="NCBI Taxonomy" id="683355"/>
    <lineage>
        <taxon>Bacteria</taxon>
        <taxon>Pseudomonadati</taxon>
        <taxon>Pseudomonadota</taxon>
        <taxon>Betaproteobacteria</taxon>
        <taxon>Burkholderiales</taxon>
        <taxon>Alcaligenaceae</taxon>
        <taxon>Candidimonas</taxon>
    </lineage>
</organism>
<feature type="compositionally biased region" description="Low complexity" evidence="1">
    <location>
        <begin position="183"/>
        <end position="192"/>
    </location>
</feature>
<feature type="compositionally biased region" description="Low complexity" evidence="1">
    <location>
        <begin position="45"/>
        <end position="54"/>
    </location>
</feature>
<dbReference type="RefSeq" id="WP_217965309.1">
    <property type="nucleotide sequence ID" value="NZ_JAHTBN010000006.1"/>
</dbReference>
<evidence type="ECO:0000313" key="4">
    <source>
        <dbReference type="Proteomes" id="UP001595848"/>
    </source>
</evidence>